<feature type="signal peptide" evidence="1">
    <location>
        <begin position="1"/>
        <end position="19"/>
    </location>
</feature>
<comment type="caution">
    <text evidence="2">The sequence shown here is derived from an EMBL/GenBank/DDBJ whole genome shotgun (WGS) entry which is preliminary data.</text>
</comment>
<accession>A0A9D3Q186</accession>
<evidence type="ECO:0000313" key="2">
    <source>
        <dbReference type="EMBL" id="KAG7470157.1"/>
    </source>
</evidence>
<protein>
    <submittedName>
        <fullName evidence="2">Uncharacterized protein</fullName>
    </submittedName>
</protein>
<gene>
    <name evidence="2" type="ORF">MATL_G00136430</name>
</gene>
<evidence type="ECO:0000313" key="3">
    <source>
        <dbReference type="Proteomes" id="UP001046870"/>
    </source>
</evidence>
<dbReference type="AlphaFoldDB" id="A0A9D3Q186"/>
<reference evidence="2" key="1">
    <citation type="submission" date="2021-01" db="EMBL/GenBank/DDBJ databases">
        <authorList>
            <person name="Zahm M."/>
            <person name="Roques C."/>
            <person name="Cabau C."/>
            <person name="Klopp C."/>
            <person name="Donnadieu C."/>
            <person name="Jouanno E."/>
            <person name="Lampietro C."/>
            <person name="Louis A."/>
            <person name="Herpin A."/>
            <person name="Echchiki A."/>
            <person name="Berthelot C."/>
            <person name="Parey E."/>
            <person name="Roest-Crollius H."/>
            <person name="Braasch I."/>
            <person name="Postlethwait J."/>
            <person name="Bobe J."/>
            <person name="Montfort J."/>
            <person name="Bouchez O."/>
            <person name="Begum T."/>
            <person name="Mejri S."/>
            <person name="Adams A."/>
            <person name="Chen W.-J."/>
            <person name="Guiguen Y."/>
        </authorList>
    </citation>
    <scope>NUCLEOTIDE SEQUENCE</scope>
    <source>
        <strain evidence="2">YG-15Mar2019-1</strain>
        <tissue evidence="2">Brain</tissue>
    </source>
</reference>
<evidence type="ECO:0000256" key="1">
    <source>
        <dbReference type="SAM" id="SignalP"/>
    </source>
</evidence>
<keyword evidence="1" id="KW-0732">Signal</keyword>
<dbReference type="Proteomes" id="UP001046870">
    <property type="component" value="Chromosome 10"/>
</dbReference>
<dbReference type="EMBL" id="JAFDVH010000010">
    <property type="protein sequence ID" value="KAG7470157.1"/>
    <property type="molecule type" value="Genomic_DNA"/>
</dbReference>
<organism evidence="2 3">
    <name type="scientific">Megalops atlanticus</name>
    <name type="common">Tarpon</name>
    <name type="synonym">Clupea gigantea</name>
    <dbReference type="NCBI Taxonomy" id="7932"/>
    <lineage>
        <taxon>Eukaryota</taxon>
        <taxon>Metazoa</taxon>
        <taxon>Chordata</taxon>
        <taxon>Craniata</taxon>
        <taxon>Vertebrata</taxon>
        <taxon>Euteleostomi</taxon>
        <taxon>Actinopterygii</taxon>
        <taxon>Neopterygii</taxon>
        <taxon>Teleostei</taxon>
        <taxon>Elopiformes</taxon>
        <taxon>Megalopidae</taxon>
        <taxon>Megalops</taxon>
    </lineage>
</organism>
<proteinExistence type="predicted"/>
<feature type="chain" id="PRO_5039688426" evidence="1">
    <location>
        <begin position="20"/>
        <end position="96"/>
    </location>
</feature>
<name>A0A9D3Q186_MEGAT</name>
<keyword evidence="3" id="KW-1185">Reference proteome</keyword>
<dbReference type="OrthoDB" id="8902313at2759"/>
<sequence length="96" mass="10894">MLFLLGIIICLIFIIMCISNSLKERKKEATCGRKEKPGRAVHSNTTKQHYFKWKKKEVGENDLQFLATILSAGLVDADPTSLQHLKEYRDLRGGST</sequence>